<evidence type="ECO:0000256" key="2">
    <source>
        <dbReference type="SAM" id="SignalP"/>
    </source>
</evidence>
<feature type="chain" id="PRO_5011557585" evidence="2">
    <location>
        <begin position="25"/>
        <end position="727"/>
    </location>
</feature>
<dbReference type="AlphaFoldDB" id="A0A1G7ZB75"/>
<dbReference type="Pfam" id="PF14121">
    <property type="entry name" value="Porin_10"/>
    <property type="match status" value="1"/>
</dbReference>
<name>A0A1G7ZB75_9BACT</name>
<evidence type="ECO:0000313" key="4">
    <source>
        <dbReference type="Proteomes" id="UP000198779"/>
    </source>
</evidence>
<organism evidence="3 4">
    <name type="scientific">Prevotella communis</name>
    <dbReference type="NCBI Taxonomy" id="2913614"/>
    <lineage>
        <taxon>Bacteria</taxon>
        <taxon>Pseudomonadati</taxon>
        <taxon>Bacteroidota</taxon>
        <taxon>Bacteroidia</taxon>
        <taxon>Bacteroidales</taxon>
        <taxon>Prevotellaceae</taxon>
        <taxon>Prevotella</taxon>
    </lineage>
</organism>
<reference evidence="4" key="1">
    <citation type="submission" date="2016-10" db="EMBL/GenBank/DDBJ databases">
        <authorList>
            <person name="Varghese N."/>
            <person name="Submissions S."/>
        </authorList>
    </citation>
    <scope>NUCLEOTIDE SEQUENCE [LARGE SCALE GENOMIC DNA]</scope>
    <source>
        <strain evidence="4">BP1-148</strain>
    </source>
</reference>
<proteinExistence type="predicted"/>
<gene>
    <name evidence="3" type="ORF">SAMN04487901_115108</name>
</gene>
<evidence type="ECO:0000256" key="1">
    <source>
        <dbReference type="SAM" id="MobiDB-lite"/>
    </source>
</evidence>
<feature type="signal peptide" evidence="2">
    <location>
        <begin position="1"/>
        <end position="24"/>
    </location>
</feature>
<keyword evidence="4" id="KW-1185">Reference proteome</keyword>
<dbReference type="RefSeq" id="WP_237833725.1">
    <property type="nucleotide sequence ID" value="NZ_CP091790.1"/>
</dbReference>
<keyword evidence="2" id="KW-0732">Signal</keyword>
<feature type="region of interest" description="Disordered" evidence="1">
    <location>
        <begin position="32"/>
        <end position="55"/>
    </location>
</feature>
<dbReference type="EMBL" id="FNCQ01000015">
    <property type="protein sequence ID" value="SDH05934.1"/>
    <property type="molecule type" value="Genomic_DNA"/>
</dbReference>
<dbReference type="Proteomes" id="UP000198779">
    <property type="component" value="Unassembled WGS sequence"/>
</dbReference>
<protein>
    <submittedName>
        <fullName evidence="3">Putative porin</fullName>
    </submittedName>
</protein>
<evidence type="ECO:0000313" key="3">
    <source>
        <dbReference type="EMBL" id="SDH05934.1"/>
    </source>
</evidence>
<accession>A0A1G7ZB75</accession>
<sequence>MRKKQYLLLTMMAVSLLNGHYLLAQTQRSSNSFDSFDSDDQNGRTFNPFDNDSTKQHKEIPKGIYVWTVDQKFGDIKRVDVDTMPHLYPQTTLAMGRQMQYNTLGNNYTARQNRIFIDRKEKQQFAFTEVYDMVLKQPGDFHFTNTLSPITNLSYDNCGNKTNGEDHLQAKFATNAGKRIGLGMDLNYSYARGYFQNQSISHFGATFYASYLGDQYQLHALYSTNHQKATENGGVTNDDYIRHPELTEQSYSANEIPVILQQNWNRNDHQHLFLTHRYSLGFYQDVPMTEEERKAKEFALASALDNKKDSIDASDGTVKPDSAMLFMKREFKPVTSFIHTAELGSYERRYQAYQTPANYYGNTYYNRYNGTYANDSVFDLTNYFSLKNTLAIALMEGFNKYAMAGLKVFASHELRRAKMPMDIANDNATMGTINEHSVSIGGQLQRTQGHTLHYNVLAETWVAGEDMGQLKLDGQADLNFAFLGDTVRLVAKGYFHRLNPTMYERKFHAKHFWWDNNLDKETRTRVEGNFTYEKTRTTLRVAVEEIQNYTYYGMSYTRANDTNTLLTAGVRQHGGNLNILTAQLDQKLQLGPLHWDNVLTYQSSSNEDVLPLPTLNAFSNLYLEFMIAGVLRVELGGAATWFTKYNAPDFCPGINQFAVQENGQTRTELGNFPFVDVYANLHLKHARFFLMMQNATASSFNKNYFLTPHYAQNEATIHFGVSWNFFN</sequence>
<dbReference type="STRING" id="645274.SAMN04487901_115108"/>
<dbReference type="InterPro" id="IPR025631">
    <property type="entry name" value="Porin_10"/>
</dbReference>